<evidence type="ECO:0000313" key="2">
    <source>
        <dbReference type="EMBL" id="PRP66050.1"/>
    </source>
</evidence>
<dbReference type="Proteomes" id="UP000239532">
    <property type="component" value="Unassembled WGS sequence"/>
</dbReference>
<comment type="caution">
    <text evidence="2">The sequence shown here is derived from an EMBL/GenBank/DDBJ whole genome shotgun (WGS) entry which is preliminary data.</text>
</comment>
<feature type="signal peptide" evidence="1">
    <location>
        <begin position="1"/>
        <end position="22"/>
    </location>
</feature>
<organism evidence="2 3">
    <name type="scientific">Nonlabens agnitus</name>
    <dbReference type="NCBI Taxonomy" id="870484"/>
    <lineage>
        <taxon>Bacteria</taxon>
        <taxon>Pseudomonadati</taxon>
        <taxon>Bacteroidota</taxon>
        <taxon>Flavobacteriia</taxon>
        <taxon>Flavobacteriales</taxon>
        <taxon>Flavobacteriaceae</taxon>
        <taxon>Nonlabens</taxon>
    </lineage>
</organism>
<keyword evidence="1" id="KW-0732">Signal</keyword>
<proteinExistence type="predicted"/>
<feature type="chain" id="PRO_5015578727" description="Lipoprotein" evidence="1">
    <location>
        <begin position="23"/>
        <end position="200"/>
    </location>
</feature>
<dbReference type="PROSITE" id="PS51257">
    <property type="entry name" value="PROKAR_LIPOPROTEIN"/>
    <property type="match status" value="1"/>
</dbReference>
<gene>
    <name evidence="2" type="ORF">BST86_02595</name>
</gene>
<name>A0A2S9WRE0_9FLAO</name>
<evidence type="ECO:0008006" key="4">
    <source>
        <dbReference type="Google" id="ProtNLM"/>
    </source>
</evidence>
<accession>A0A2S9WRE0</accession>
<dbReference type="EMBL" id="MQUC01000003">
    <property type="protein sequence ID" value="PRP66050.1"/>
    <property type="molecule type" value="Genomic_DNA"/>
</dbReference>
<protein>
    <recommendedName>
        <fullName evidence="4">Lipoprotein</fullName>
    </recommendedName>
</protein>
<dbReference type="AlphaFoldDB" id="A0A2S9WRE0"/>
<sequence length="200" mass="23280">MVSRNRKPYFLKALLLAFVSCASISCGVKQVVVPSNKIVGNPADNLRYDYAGTFNQEDLQFLKDTFRWTQDVLVINYNLSDDNCTIPYNKPTDPKTRYDRARNYWDSFYSDIDLMGAKVVHVEASERYAKAFGSYSNGYYWDEKGFLLDHFFNNARECENVLVVNKEGKFYQENRSYSQQQVAFYIAKLKSQLPEDLLQN</sequence>
<evidence type="ECO:0000256" key="1">
    <source>
        <dbReference type="SAM" id="SignalP"/>
    </source>
</evidence>
<keyword evidence="3" id="KW-1185">Reference proteome</keyword>
<reference evidence="2 3" key="1">
    <citation type="submission" date="2016-11" db="EMBL/GenBank/DDBJ databases">
        <title>Trade-off between light-utilization and light-protection in marine flavobacteria.</title>
        <authorList>
            <person name="Kumagai Y."/>
        </authorList>
    </citation>
    <scope>NUCLEOTIDE SEQUENCE [LARGE SCALE GENOMIC DNA]</scope>
    <source>
        <strain evidence="2 3">JCM 17109</strain>
    </source>
</reference>
<evidence type="ECO:0000313" key="3">
    <source>
        <dbReference type="Proteomes" id="UP000239532"/>
    </source>
</evidence>